<sequence length="316" mass="36355">MLPPDHGHGWHDNYDGRRSLRQSTVNDVLLLPLNYFTDDSDPQSRREKLYQSSKSGKLSIAVLSRKSSKSYTHISRLPPSFFEYFSQITALRLGCGLERLPPQIAQLRQLKSLDIRGNLLVSLPSQIQGLNLQQLFIDDTLKPDFSELMLTDFVYRIPRRKDDFVRDEDETAPVYVPVAPSLAWLGGPVSLKETTLRVILKSVPLSEMDVLDSPMSIMSYIPPHLCPRLLPPDICGECQKPVPSILDEQPQHRRPKRYRKQILALRKVVLEYIFCSRRCLTVAERRWREEDIDQQLRILQRGMRFMGIAHVPAAQA</sequence>
<organism evidence="1 2">
    <name type="scientific">Lipomyces orientalis</name>
    <dbReference type="NCBI Taxonomy" id="1233043"/>
    <lineage>
        <taxon>Eukaryota</taxon>
        <taxon>Fungi</taxon>
        <taxon>Dikarya</taxon>
        <taxon>Ascomycota</taxon>
        <taxon>Saccharomycotina</taxon>
        <taxon>Lipomycetes</taxon>
        <taxon>Lipomycetales</taxon>
        <taxon>Lipomycetaceae</taxon>
        <taxon>Lipomyces</taxon>
    </lineage>
</organism>
<evidence type="ECO:0000313" key="1">
    <source>
        <dbReference type="EMBL" id="KAK9323496.1"/>
    </source>
</evidence>
<comment type="caution">
    <text evidence="1">The sequence shown here is derived from an EMBL/GenBank/DDBJ whole genome shotgun (WGS) entry which is preliminary data.</text>
</comment>
<protein>
    <submittedName>
        <fullName evidence="1">Uncharacterized protein</fullName>
    </submittedName>
</protein>
<proteinExistence type="predicted"/>
<keyword evidence="2" id="KW-1185">Reference proteome</keyword>
<dbReference type="Proteomes" id="UP001489719">
    <property type="component" value="Unassembled WGS sequence"/>
</dbReference>
<dbReference type="EMBL" id="MU970061">
    <property type="protein sequence ID" value="KAK9323496.1"/>
    <property type="molecule type" value="Genomic_DNA"/>
</dbReference>
<reference evidence="2" key="1">
    <citation type="journal article" date="2024" name="Front. Bioeng. Biotechnol.">
        <title>Genome-scale model development and genomic sequencing of the oleaginous clade Lipomyces.</title>
        <authorList>
            <person name="Czajka J.J."/>
            <person name="Han Y."/>
            <person name="Kim J."/>
            <person name="Mondo S.J."/>
            <person name="Hofstad B.A."/>
            <person name="Robles A."/>
            <person name="Haridas S."/>
            <person name="Riley R."/>
            <person name="LaButti K."/>
            <person name="Pangilinan J."/>
            <person name="Andreopoulos W."/>
            <person name="Lipzen A."/>
            <person name="Yan J."/>
            <person name="Wang M."/>
            <person name="Ng V."/>
            <person name="Grigoriev I.V."/>
            <person name="Spatafora J.W."/>
            <person name="Magnuson J.K."/>
            <person name="Baker S.E."/>
            <person name="Pomraning K.R."/>
        </authorList>
    </citation>
    <scope>NUCLEOTIDE SEQUENCE [LARGE SCALE GENOMIC DNA]</scope>
    <source>
        <strain evidence="2">CBS 10300</strain>
    </source>
</reference>
<name>A0ACC3TRU8_9ASCO</name>
<gene>
    <name evidence="1" type="ORF">V1517DRAFT_320446</name>
</gene>
<accession>A0ACC3TRU8</accession>
<evidence type="ECO:0000313" key="2">
    <source>
        <dbReference type="Proteomes" id="UP001489719"/>
    </source>
</evidence>